<keyword evidence="3" id="KW-1185">Reference proteome</keyword>
<dbReference type="Proteomes" id="UP000317422">
    <property type="component" value="Unassembled WGS sequence"/>
</dbReference>
<protein>
    <submittedName>
        <fullName evidence="2">Uncharacterized protein</fullName>
    </submittedName>
</protein>
<evidence type="ECO:0000313" key="3">
    <source>
        <dbReference type="Proteomes" id="UP000317422"/>
    </source>
</evidence>
<dbReference type="EMBL" id="VFQC01000001">
    <property type="protein sequence ID" value="TQN33058.1"/>
    <property type="molecule type" value="Genomic_DNA"/>
</dbReference>
<feature type="compositionally biased region" description="Basic and acidic residues" evidence="1">
    <location>
        <begin position="28"/>
        <end position="38"/>
    </location>
</feature>
<proteinExistence type="predicted"/>
<comment type="caution">
    <text evidence="2">The sequence shown here is derived from an EMBL/GenBank/DDBJ whole genome shotgun (WGS) entry which is preliminary data.</text>
</comment>
<evidence type="ECO:0000256" key="1">
    <source>
        <dbReference type="SAM" id="MobiDB-lite"/>
    </source>
</evidence>
<name>A0A543NMJ9_9ACTN</name>
<evidence type="ECO:0000313" key="2">
    <source>
        <dbReference type="EMBL" id="TQN33058.1"/>
    </source>
</evidence>
<gene>
    <name evidence="2" type="ORF">FHX37_3052</name>
</gene>
<organism evidence="2 3">
    <name type="scientific">Haloactinospora alba</name>
    <dbReference type="NCBI Taxonomy" id="405555"/>
    <lineage>
        <taxon>Bacteria</taxon>
        <taxon>Bacillati</taxon>
        <taxon>Actinomycetota</taxon>
        <taxon>Actinomycetes</taxon>
        <taxon>Streptosporangiales</taxon>
        <taxon>Nocardiopsidaceae</taxon>
        <taxon>Haloactinospora</taxon>
    </lineage>
</organism>
<feature type="compositionally biased region" description="Basic and acidic residues" evidence="1">
    <location>
        <begin position="1"/>
        <end position="10"/>
    </location>
</feature>
<accession>A0A543NMJ9</accession>
<dbReference type="AlphaFoldDB" id="A0A543NMJ9"/>
<feature type="region of interest" description="Disordered" evidence="1">
    <location>
        <begin position="1"/>
        <end position="44"/>
    </location>
</feature>
<sequence length="74" mass="7935">MCPERGDQPRPDCPPPESAHGSTAHDSAPARREPDRGALPRTRRRQAAATLGRVMLGSTGIPGPMVVVIEARLR</sequence>
<reference evidence="2 3" key="1">
    <citation type="submission" date="2019-06" db="EMBL/GenBank/DDBJ databases">
        <title>Sequencing the genomes of 1000 actinobacteria strains.</title>
        <authorList>
            <person name="Klenk H.-P."/>
        </authorList>
    </citation>
    <scope>NUCLEOTIDE SEQUENCE [LARGE SCALE GENOMIC DNA]</scope>
    <source>
        <strain evidence="2 3">DSM 45015</strain>
    </source>
</reference>